<protein>
    <submittedName>
        <fullName evidence="2">Unannotated protein</fullName>
    </submittedName>
</protein>
<evidence type="ECO:0000256" key="1">
    <source>
        <dbReference type="SAM" id="MobiDB-lite"/>
    </source>
</evidence>
<accession>A0A6J7LJL7</accession>
<dbReference type="AlphaFoldDB" id="A0A6J7LJL7"/>
<proteinExistence type="predicted"/>
<reference evidence="2" key="1">
    <citation type="submission" date="2020-05" db="EMBL/GenBank/DDBJ databases">
        <authorList>
            <person name="Chiriac C."/>
            <person name="Salcher M."/>
            <person name="Ghai R."/>
            <person name="Kavagutti S V."/>
        </authorList>
    </citation>
    <scope>NUCLEOTIDE SEQUENCE</scope>
</reference>
<feature type="region of interest" description="Disordered" evidence="1">
    <location>
        <begin position="1"/>
        <end position="55"/>
    </location>
</feature>
<evidence type="ECO:0000313" key="2">
    <source>
        <dbReference type="EMBL" id="CAB4966903.1"/>
    </source>
</evidence>
<gene>
    <name evidence="2" type="ORF">UFOPK3772_02874</name>
</gene>
<name>A0A6J7LJL7_9ZZZZ</name>
<dbReference type="EMBL" id="CAFBNE010000130">
    <property type="protein sequence ID" value="CAB4966903.1"/>
    <property type="molecule type" value="Genomic_DNA"/>
</dbReference>
<sequence>MLAAVADMNVDTDGSQGIESSRVLRIAPGDLNPARDEDPCDPGHPGTPDADDVNPAQSLKCVAHPHALRADAIPMTVRASCSSASRTPCAAAAAAMEARRS</sequence>
<organism evidence="2">
    <name type="scientific">freshwater metagenome</name>
    <dbReference type="NCBI Taxonomy" id="449393"/>
    <lineage>
        <taxon>unclassified sequences</taxon>
        <taxon>metagenomes</taxon>
        <taxon>ecological metagenomes</taxon>
    </lineage>
</organism>